<keyword evidence="1" id="KW-1133">Transmembrane helix</keyword>
<keyword evidence="1" id="KW-0812">Transmembrane</keyword>
<dbReference type="Proteomes" id="UP001597013">
    <property type="component" value="Unassembled WGS sequence"/>
</dbReference>
<feature type="transmembrane region" description="Helical" evidence="1">
    <location>
        <begin position="6"/>
        <end position="22"/>
    </location>
</feature>
<organism evidence="2 3">
    <name type="scientific">Winogradskyella litorisediminis</name>
    <dbReference type="NCBI Taxonomy" id="1156618"/>
    <lineage>
        <taxon>Bacteria</taxon>
        <taxon>Pseudomonadati</taxon>
        <taxon>Bacteroidota</taxon>
        <taxon>Flavobacteriia</taxon>
        <taxon>Flavobacteriales</taxon>
        <taxon>Flavobacteriaceae</taxon>
        <taxon>Winogradskyella</taxon>
    </lineage>
</organism>
<sequence>MIITPVLVVFLVIVFVLLFLFLKTVDKRNWLVFIISLVLTPIVYFYVVYPFINIVSSYHHQKYFDAEAWEEKPALRYEMIDSTIETDTLIGLTKPQVKSLLGEAEWLTWNDAIKAHNPDRWNYGLGIEPGAFTEEKSNVEILFENGKVSALRPYTEPITFETIEDK</sequence>
<keyword evidence="3" id="KW-1185">Reference proteome</keyword>
<reference evidence="3" key="1">
    <citation type="journal article" date="2019" name="Int. J. Syst. Evol. Microbiol.">
        <title>The Global Catalogue of Microorganisms (GCM) 10K type strain sequencing project: providing services to taxonomists for standard genome sequencing and annotation.</title>
        <authorList>
            <consortium name="The Broad Institute Genomics Platform"/>
            <consortium name="The Broad Institute Genome Sequencing Center for Infectious Disease"/>
            <person name="Wu L."/>
            <person name="Ma J."/>
        </authorList>
    </citation>
    <scope>NUCLEOTIDE SEQUENCE [LARGE SCALE GENOMIC DNA]</scope>
    <source>
        <strain evidence="3">CCUG 62215</strain>
    </source>
</reference>
<accession>A0ABW3N2J4</accession>
<dbReference type="RefSeq" id="WP_386127284.1">
    <property type="nucleotide sequence ID" value="NZ_JBHTJL010000003.1"/>
</dbReference>
<evidence type="ECO:0000313" key="2">
    <source>
        <dbReference type="EMBL" id="MFD1061922.1"/>
    </source>
</evidence>
<dbReference type="EMBL" id="JBHTJL010000003">
    <property type="protein sequence ID" value="MFD1061922.1"/>
    <property type="molecule type" value="Genomic_DNA"/>
</dbReference>
<protein>
    <submittedName>
        <fullName evidence="2">Uncharacterized protein</fullName>
    </submittedName>
</protein>
<gene>
    <name evidence="2" type="ORF">ACFQ1Q_01590</name>
</gene>
<evidence type="ECO:0000313" key="3">
    <source>
        <dbReference type="Proteomes" id="UP001597013"/>
    </source>
</evidence>
<feature type="transmembrane region" description="Helical" evidence="1">
    <location>
        <begin position="29"/>
        <end position="52"/>
    </location>
</feature>
<comment type="caution">
    <text evidence="2">The sequence shown here is derived from an EMBL/GenBank/DDBJ whole genome shotgun (WGS) entry which is preliminary data.</text>
</comment>
<proteinExistence type="predicted"/>
<name>A0ABW3N2J4_9FLAO</name>
<evidence type="ECO:0000256" key="1">
    <source>
        <dbReference type="SAM" id="Phobius"/>
    </source>
</evidence>
<keyword evidence="1" id="KW-0472">Membrane</keyword>